<evidence type="ECO:0000313" key="4">
    <source>
        <dbReference type="Proteomes" id="UP001063166"/>
    </source>
</evidence>
<dbReference type="InterPro" id="IPR001138">
    <property type="entry name" value="Zn2Cys6_DnaBD"/>
</dbReference>
<feature type="region of interest" description="Disordered" evidence="1">
    <location>
        <begin position="421"/>
        <end position="443"/>
    </location>
</feature>
<dbReference type="AlphaFoldDB" id="A0A9P3UUV0"/>
<dbReference type="PROSITE" id="PS00463">
    <property type="entry name" value="ZN2_CY6_FUNGAL_1"/>
    <property type="match status" value="1"/>
</dbReference>
<dbReference type="SUPFAM" id="SSF57701">
    <property type="entry name" value="Zn2/Cys6 DNA-binding domain"/>
    <property type="match status" value="1"/>
</dbReference>
<dbReference type="GO" id="GO:0008270">
    <property type="term" value="F:zinc ion binding"/>
    <property type="evidence" value="ECO:0007669"/>
    <property type="project" value="InterPro"/>
</dbReference>
<sequence length="443" mass="47610">MDAATVYLLTAGHSHDEQLMHSNTFREPSQMNAIPSVYHPQSDSGPPSLYNIPYAWSQRPPDNEHYHAQHPHTSHPAPNMQQQLDAANSFPAYPRLSQVSPCDSSCQHCEPCASVQRIRWPPTCASDASGFESTNFSETCGGPGLCRPGEAGCPGATALHEGYEYDPQTGYVENTSRGVPACCSRVVGAASYAGGRTPLPGYYPENGVEAEFWQSRPHLAQHVPVAPHHYSSYSELSANVTFFSEMALKIPVPSTPPSAVAPQAHGGSEYLAQAQYYQHEQAIVGRDQPHPWFEARSKPVVIPLPSPDSPPATGFPDYPSGSTSHELPSGSSSSRRSSPSASPASSHGPPTPPPSAARLRTLSVRKANAKEAKRPPSLACFFCRERKIACGRPAPGSANPACNQCRRRSNQCEYPKECLRGQHRRGTGKNGASAGASLGSKYT</sequence>
<feature type="region of interest" description="Disordered" evidence="1">
    <location>
        <begin position="301"/>
        <end position="357"/>
    </location>
</feature>
<protein>
    <recommendedName>
        <fullName evidence="2">Zn(2)-C6 fungal-type domain-containing protein</fullName>
    </recommendedName>
</protein>
<dbReference type="OrthoDB" id="39175at2759"/>
<dbReference type="PROSITE" id="PS50048">
    <property type="entry name" value="ZN2_CY6_FUNGAL_2"/>
    <property type="match status" value="1"/>
</dbReference>
<evidence type="ECO:0000313" key="3">
    <source>
        <dbReference type="EMBL" id="GLB45522.1"/>
    </source>
</evidence>
<gene>
    <name evidence="3" type="ORF">LshimejAT787_2300820</name>
</gene>
<proteinExistence type="predicted"/>
<reference evidence="3" key="1">
    <citation type="submission" date="2022-07" db="EMBL/GenBank/DDBJ databases">
        <title>The genome of Lyophyllum shimeji provides insight into the initial evolution of ectomycorrhizal fungal genome.</title>
        <authorList>
            <person name="Kobayashi Y."/>
            <person name="Shibata T."/>
            <person name="Hirakawa H."/>
            <person name="Shigenobu S."/>
            <person name="Nishiyama T."/>
            <person name="Yamada A."/>
            <person name="Hasebe M."/>
            <person name="Kawaguchi M."/>
        </authorList>
    </citation>
    <scope>NUCLEOTIDE SEQUENCE</scope>
    <source>
        <strain evidence="3">AT787</strain>
    </source>
</reference>
<feature type="region of interest" description="Disordered" evidence="1">
    <location>
        <begin position="60"/>
        <end position="80"/>
    </location>
</feature>
<dbReference type="Proteomes" id="UP001063166">
    <property type="component" value="Unassembled WGS sequence"/>
</dbReference>
<feature type="compositionally biased region" description="Low complexity" evidence="1">
    <location>
        <begin position="320"/>
        <end position="348"/>
    </location>
</feature>
<evidence type="ECO:0000256" key="1">
    <source>
        <dbReference type="SAM" id="MobiDB-lite"/>
    </source>
</evidence>
<dbReference type="CDD" id="cd00067">
    <property type="entry name" value="GAL4"/>
    <property type="match status" value="1"/>
</dbReference>
<keyword evidence="4" id="KW-1185">Reference proteome</keyword>
<comment type="caution">
    <text evidence="3">The sequence shown here is derived from an EMBL/GenBank/DDBJ whole genome shotgun (WGS) entry which is preliminary data.</text>
</comment>
<name>A0A9P3UUV0_LYOSH</name>
<accession>A0A9P3UUV0</accession>
<feature type="domain" description="Zn(2)-C6 fungal-type" evidence="2">
    <location>
        <begin position="379"/>
        <end position="414"/>
    </location>
</feature>
<dbReference type="InterPro" id="IPR036864">
    <property type="entry name" value="Zn2-C6_fun-type_DNA-bd_sf"/>
</dbReference>
<dbReference type="GO" id="GO:0000981">
    <property type="term" value="F:DNA-binding transcription factor activity, RNA polymerase II-specific"/>
    <property type="evidence" value="ECO:0007669"/>
    <property type="project" value="InterPro"/>
</dbReference>
<dbReference type="EMBL" id="BRPK01000023">
    <property type="protein sequence ID" value="GLB45522.1"/>
    <property type="molecule type" value="Genomic_DNA"/>
</dbReference>
<evidence type="ECO:0000259" key="2">
    <source>
        <dbReference type="PROSITE" id="PS50048"/>
    </source>
</evidence>
<organism evidence="3 4">
    <name type="scientific">Lyophyllum shimeji</name>
    <name type="common">Hon-shimeji</name>
    <name type="synonym">Tricholoma shimeji</name>
    <dbReference type="NCBI Taxonomy" id="47721"/>
    <lineage>
        <taxon>Eukaryota</taxon>
        <taxon>Fungi</taxon>
        <taxon>Dikarya</taxon>
        <taxon>Basidiomycota</taxon>
        <taxon>Agaricomycotina</taxon>
        <taxon>Agaricomycetes</taxon>
        <taxon>Agaricomycetidae</taxon>
        <taxon>Agaricales</taxon>
        <taxon>Tricholomatineae</taxon>
        <taxon>Lyophyllaceae</taxon>
        <taxon>Lyophyllum</taxon>
    </lineage>
</organism>
<dbReference type="Gene3D" id="4.10.240.10">
    <property type="entry name" value="Zn(2)-C6 fungal-type DNA-binding domain"/>
    <property type="match status" value="1"/>
</dbReference>